<proteinExistence type="predicted"/>
<accession>A0A146JZY8</accession>
<organism evidence="1">
    <name type="scientific">Trepomonas sp. PC1</name>
    <dbReference type="NCBI Taxonomy" id="1076344"/>
    <lineage>
        <taxon>Eukaryota</taxon>
        <taxon>Metamonada</taxon>
        <taxon>Diplomonadida</taxon>
        <taxon>Hexamitidae</taxon>
        <taxon>Hexamitinae</taxon>
        <taxon>Trepomonas</taxon>
    </lineage>
</organism>
<name>A0A146JZY8_9EUKA</name>
<sequence>NFPDYEKQIEALTNDKIEAFITQKLKVKPPTDYEKELFDVFSKAATKVRTFGDDPLFPSSQLSQKALESAFLLQISDKFAEKVIPQLLDNYLDTESIHEMFCVHLIANISPLIFDRCFNQLFNTLTVQNLSTAQHMNKFLQLGLLLDYSQQTKFLIISFLKGALSFPKDQEFYFTSVLQFREMADYEGQILEIFDLMLASTLHNAEDTVVYTNLVAIVEKCNQTLVFVSLILSQQKPTKFTELLLRKLNFDIEQLKDFEEVVQKLQTEEFAFLGLKQAIKEPKKLVKAIKAKEESYPKKIIKYGMILSTCYIAFISCTMAEEEMDVISKMTRGITKTVANAVDYFTYFVKESIKMIK</sequence>
<gene>
    <name evidence="1" type="ORF">TPC1_31411</name>
</gene>
<feature type="non-terminal residue" evidence="1">
    <location>
        <position position="1"/>
    </location>
</feature>
<dbReference type="AlphaFoldDB" id="A0A146JZY8"/>
<protein>
    <submittedName>
        <fullName evidence="1">Uncharacterized protein</fullName>
    </submittedName>
</protein>
<dbReference type="EMBL" id="GDID01007512">
    <property type="protein sequence ID" value="JAP89094.1"/>
    <property type="molecule type" value="Transcribed_RNA"/>
</dbReference>
<reference evidence="1" key="1">
    <citation type="submission" date="2015-07" db="EMBL/GenBank/DDBJ databases">
        <title>Adaptation to a free-living lifestyle via gene acquisitions in the diplomonad Trepomonas sp. PC1.</title>
        <authorList>
            <person name="Xu F."/>
            <person name="Jerlstrom-Hultqvist J."/>
            <person name="Kolisko M."/>
            <person name="Simpson A.G.B."/>
            <person name="Roger A.J."/>
            <person name="Svard S.G."/>
            <person name="Andersson J.O."/>
        </authorList>
    </citation>
    <scope>NUCLEOTIDE SEQUENCE</scope>
    <source>
        <strain evidence="1">PC1</strain>
    </source>
</reference>
<evidence type="ECO:0000313" key="1">
    <source>
        <dbReference type="EMBL" id="JAP89094.1"/>
    </source>
</evidence>